<organism evidence="1 2">
    <name type="scientific">Flammeovirga pectinis</name>
    <dbReference type="NCBI Taxonomy" id="2494373"/>
    <lineage>
        <taxon>Bacteria</taxon>
        <taxon>Pseudomonadati</taxon>
        <taxon>Bacteroidota</taxon>
        <taxon>Cytophagia</taxon>
        <taxon>Cytophagales</taxon>
        <taxon>Flammeovirgaceae</taxon>
        <taxon>Flammeovirga</taxon>
    </lineage>
</organism>
<reference evidence="1 2" key="1">
    <citation type="submission" date="2018-12" db="EMBL/GenBank/DDBJ databases">
        <title>Flammeovirga pectinis sp. nov., isolated from the gut of the Korean scallop, Patinopecten yessoensis.</title>
        <authorList>
            <person name="Bae J.-W."/>
            <person name="Jeong Y.-S."/>
            <person name="Kang W."/>
        </authorList>
    </citation>
    <scope>NUCLEOTIDE SEQUENCE [LARGE SCALE GENOMIC DNA]</scope>
    <source>
        <strain evidence="1 2">L12M1</strain>
    </source>
</reference>
<proteinExistence type="predicted"/>
<dbReference type="RefSeq" id="WP_126610715.1">
    <property type="nucleotide sequence ID" value="NZ_CP034562.1"/>
</dbReference>
<dbReference type="AlphaFoldDB" id="A0A3Q9FMQ0"/>
<dbReference type="OrthoDB" id="982075at2"/>
<keyword evidence="2" id="KW-1185">Reference proteome</keyword>
<accession>A0A3Q9FMQ0</accession>
<dbReference type="EMBL" id="CP034562">
    <property type="protein sequence ID" value="AZQ60769.1"/>
    <property type="molecule type" value="Genomic_DNA"/>
</dbReference>
<name>A0A3Q9FMQ0_9BACT</name>
<evidence type="ECO:0000313" key="2">
    <source>
        <dbReference type="Proteomes" id="UP000267268"/>
    </source>
</evidence>
<dbReference type="Proteomes" id="UP000267268">
    <property type="component" value="Chromosome 1"/>
</dbReference>
<gene>
    <name evidence="1" type="ORF">EI427_00645</name>
</gene>
<evidence type="ECO:0000313" key="1">
    <source>
        <dbReference type="EMBL" id="AZQ60769.1"/>
    </source>
</evidence>
<protein>
    <submittedName>
        <fullName evidence="1">Uncharacterized protein</fullName>
    </submittedName>
</protein>
<dbReference type="KEGG" id="fll:EI427_00645"/>
<sequence>MQNSSKYSTILLIDSGNLPINSIIYFDKDGNKISIMDNVIKISERESVEYVVLESGLEIEITKIYSVDGDISPHHTDDFFKCDCV</sequence>